<evidence type="ECO:0000256" key="1">
    <source>
        <dbReference type="ARBA" id="ARBA00012920"/>
    </source>
</evidence>
<dbReference type="PANTHER" id="PTHR10188">
    <property type="entry name" value="L-ASPARAGINASE"/>
    <property type="match status" value="1"/>
</dbReference>
<evidence type="ECO:0000313" key="11">
    <source>
        <dbReference type="EMBL" id="HHP67789.1"/>
    </source>
</evidence>
<dbReference type="FunFam" id="3.60.20.30:FF:000001">
    <property type="entry name" value="Isoaspartyl peptidase/L-asparaginase"/>
    <property type="match status" value="1"/>
</dbReference>
<evidence type="ECO:0000256" key="6">
    <source>
        <dbReference type="ARBA" id="ARBA00044776"/>
    </source>
</evidence>
<evidence type="ECO:0000256" key="10">
    <source>
        <dbReference type="PIRSR" id="PIRSR600246-3"/>
    </source>
</evidence>
<dbReference type="InterPro" id="IPR029055">
    <property type="entry name" value="Ntn_hydrolases_N"/>
</dbReference>
<evidence type="ECO:0000256" key="3">
    <source>
        <dbReference type="ARBA" id="ARBA00022801"/>
    </source>
</evidence>
<sequence length="318" mass="33993">MRRIILHGGAGSWRESPIRLKSMEAVKNCALHGKTVLEKTNNAVEAVVEAVKCMEDSGYLNAGVGSVLDLAGGRSLDAGLMSSTGLMGAVAAVKKIRNPIVLAKYVAENTPHIILAGESADELGLIMGIPPLPPPPRHVYERYREGVRKILRGEVKDGYYERIVSLIERIKYLRETVSNPFTSGDTVGAVAVDDNGVLAAATSTGGVSLKLPGRVGDTPIPGAGFYSGVHTACSATGYGEVIIREMPCRRLDELVEKGLSLEEGANMIIKEATRRYGPGNMGFIAIDKNARVTVKYNTEAMLVSYVEEGGNIIVLDKP</sequence>
<dbReference type="InterPro" id="IPR000246">
    <property type="entry name" value="Peptidase_T2"/>
</dbReference>
<feature type="site" description="Cleavage; by autolysis" evidence="10">
    <location>
        <begin position="185"/>
        <end position="186"/>
    </location>
</feature>
<dbReference type="GO" id="GO:0008233">
    <property type="term" value="F:peptidase activity"/>
    <property type="evidence" value="ECO:0007669"/>
    <property type="project" value="UniProtKB-KW"/>
</dbReference>
<comment type="catalytic activity">
    <reaction evidence="7">
        <text>L-asparagine + H2O = L-aspartate + NH4(+)</text>
        <dbReference type="Rhea" id="RHEA:21016"/>
        <dbReference type="ChEBI" id="CHEBI:15377"/>
        <dbReference type="ChEBI" id="CHEBI:28938"/>
        <dbReference type="ChEBI" id="CHEBI:29991"/>
        <dbReference type="ChEBI" id="CHEBI:58048"/>
        <dbReference type="EC" id="3.5.1.1"/>
    </reaction>
</comment>
<feature type="binding site" evidence="9">
    <location>
        <begin position="236"/>
        <end position="239"/>
    </location>
    <ligand>
        <name>substrate</name>
    </ligand>
</feature>
<dbReference type="AlphaFoldDB" id="A0A7J3XZ99"/>
<organism evidence="11">
    <name type="scientific">Thermogladius calderae</name>
    <dbReference type="NCBI Taxonomy" id="1200300"/>
    <lineage>
        <taxon>Archaea</taxon>
        <taxon>Thermoproteota</taxon>
        <taxon>Thermoprotei</taxon>
        <taxon>Desulfurococcales</taxon>
        <taxon>Desulfurococcaceae</taxon>
        <taxon>Thermogladius</taxon>
    </lineage>
</organism>
<evidence type="ECO:0000256" key="8">
    <source>
        <dbReference type="PIRSR" id="PIRSR600246-1"/>
    </source>
</evidence>
<dbReference type="Gene3D" id="3.60.20.30">
    <property type="entry name" value="(Glycosyl)asparaginase"/>
    <property type="match status" value="1"/>
</dbReference>
<feature type="active site" description="Nucleophile" evidence="8">
    <location>
        <position position="186"/>
    </location>
</feature>
<proteinExistence type="predicted"/>
<dbReference type="SUPFAM" id="SSF56235">
    <property type="entry name" value="N-terminal nucleophile aminohydrolases (Ntn hydrolases)"/>
    <property type="match status" value="1"/>
</dbReference>
<keyword evidence="4" id="KW-0068">Autocatalytic cleavage</keyword>
<name>A0A7J3XZ99_9CREN</name>
<gene>
    <name evidence="11" type="ORF">ENM60_03225</name>
</gene>
<dbReference type="GO" id="GO:0005737">
    <property type="term" value="C:cytoplasm"/>
    <property type="evidence" value="ECO:0007669"/>
    <property type="project" value="TreeGrafter"/>
</dbReference>
<feature type="binding site" evidence="9">
    <location>
        <begin position="214"/>
        <end position="217"/>
    </location>
    <ligand>
        <name>substrate</name>
    </ligand>
</feature>
<dbReference type="PANTHER" id="PTHR10188:SF6">
    <property type="entry name" value="N(4)-(BETA-N-ACETYLGLUCOSAMINYL)-L-ASPARAGINASE"/>
    <property type="match status" value="1"/>
</dbReference>
<accession>A0A7J3XZ99</accession>
<evidence type="ECO:0000256" key="2">
    <source>
        <dbReference type="ARBA" id="ARBA00022670"/>
    </source>
</evidence>
<dbReference type="Pfam" id="PF01112">
    <property type="entry name" value="Asparaginase_2"/>
    <property type="match status" value="1"/>
</dbReference>
<dbReference type="GO" id="GO:0004067">
    <property type="term" value="F:asparaginase activity"/>
    <property type="evidence" value="ECO:0007669"/>
    <property type="project" value="UniProtKB-EC"/>
</dbReference>
<evidence type="ECO:0000256" key="4">
    <source>
        <dbReference type="ARBA" id="ARBA00022813"/>
    </source>
</evidence>
<protein>
    <recommendedName>
        <fullName evidence="6">Plant-type L-asparaginase</fullName>
        <ecNumber evidence="1">3.5.1.1</ecNumber>
    </recommendedName>
    <alternativeName>
        <fullName evidence="5">L-asparagine amidohydrolase</fullName>
    </alternativeName>
</protein>
<dbReference type="EMBL" id="DRYK01000044">
    <property type="protein sequence ID" value="HHP67789.1"/>
    <property type="molecule type" value="Genomic_DNA"/>
</dbReference>
<keyword evidence="3" id="KW-0378">Hydrolase</keyword>
<evidence type="ECO:0000256" key="5">
    <source>
        <dbReference type="ARBA" id="ARBA00030414"/>
    </source>
</evidence>
<dbReference type="CDD" id="cd14950">
    <property type="entry name" value="Asparaginase_2_like_2"/>
    <property type="match status" value="1"/>
</dbReference>
<reference evidence="11" key="1">
    <citation type="journal article" date="2020" name="mSystems">
        <title>Genome- and Community-Level Interaction Insights into Carbon Utilization and Element Cycling Functions of Hydrothermarchaeota in Hydrothermal Sediment.</title>
        <authorList>
            <person name="Zhou Z."/>
            <person name="Liu Y."/>
            <person name="Xu W."/>
            <person name="Pan J."/>
            <person name="Luo Z.H."/>
            <person name="Li M."/>
        </authorList>
    </citation>
    <scope>NUCLEOTIDE SEQUENCE [LARGE SCALE GENOMIC DNA]</scope>
    <source>
        <strain evidence="11">SpSt-110</strain>
    </source>
</reference>
<dbReference type="GO" id="GO:0006508">
    <property type="term" value="P:proteolysis"/>
    <property type="evidence" value="ECO:0007669"/>
    <property type="project" value="UniProtKB-KW"/>
</dbReference>
<comment type="caution">
    <text evidence="11">The sequence shown here is derived from an EMBL/GenBank/DDBJ whole genome shotgun (WGS) entry which is preliminary data.</text>
</comment>
<keyword evidence="2" id="KW-0645">Protease</keyword>
<evidence type="ECO:0000256" key="7">
    <source>
        <dbReference type="ARBA" id="ARBA00049366"/>
    </source>
</evidence>
<evidence type="ECO:0000256" key="9">
    <source>
        <dbReference type="PIRSR" id="PIRSR600246-2"/>
    </source>
</evidence>
<dbReference type="EC" id="3.5.1.1" evidence="1"/>